<dbReference type="AlphaFoldDB" id="A0A4Q1K6Q4"/>
<dbReference type="OrthoDB" id="333383at2"/>
<accession>A0A4Q1K6Q4</accession>
<organism evidence="2 3">
    <name type="scientific">Flavobacterium amnicola</name>
    <dbReference type="NCBI Taxonomy" id="2506422"/>
    <lineage>
        <taxon>Bacteria</taxon>
        <taxon>Pseudomonadati</taxon>
        <taxon>Bacteroidota</taxon>
        <taxon>Flavobacteriia</taxon>
        <taxon>Flavobacteriales</taxon>
        <taxon>Flavobacteriaceae</taxon>
        <taxon>Flavobacterium</taxon>
    </lineage>
</organism>
<dbReference type="Pfam" id="PF12680">
    <property type="entry name" value="SnoaL_2"/>
    <property type="match status" value="1"/>
</dbReference>
<dbReference type="InterPro" id="IPR037401">
    <property type="entry name" value="SnoaL-like"/>
</dbReference>
<gene>
    <name evidence="2" type="ORF">EQG63_04120</name>
</gene>
<dbReference type="Proteomes" id="UP000290283">
    <property type="component" value="Unassembled WGS sequence"/>
</dbReference>
<dbReference type="SUPFAM" id="SSF54427">
    <property type="entry name" value="NTF2-like"/>
    <property type="match status" value="1"/>
</dbReference>
<name>A0A4Q1K6Q4_9FLAO</name>
<evidence type="ECO:0000313" key="2">
    <source>
        <dbReference type="EMBL" id="RXR21135.1"/>
    </source>
</evidence>
<proteinExistence type="predicted"/>
<protein>
    <submittedName>
        <fullName evidence="2">Nuclear transport factor 2 family protein</fullName>
    </submittedName>
</protein>
<feature type="domain" description="SnoaL-like" evidence="1">
    <location>
        <begin position="12"/>
        <end position="113"/>
    </location>
</feature>
<sequence length="120" mass="14064">MTPETLQSIAFKWFEAFNTKQLEKLLSLYDDEAQHFSPKLKIRQPETNGLIIGKEAMRVWWQEAFDRLPSLHYKVTSLTANSDRVFMEYVRQVTNEEDMLVAEVLEVRDGKIIASRVYHG</sequence>
<dbReference type="Gene3D" id="3.10.450.50">
    <property type="match status" value="1"/>
</dbReference>
<dbReference type="EMBL" id="SBKO01000001">
    <property type="protein sequence ID" value="RXR21135.1"/>
    <property type="molecule type" value="Genomic_DNA"/>
</dbReference>
<dbReference type="InterPro" id="IPR032710">
    <property type="entry name" value="NTF2-like_dom_sf"/>
</dbReference>
<comment type="caution">
    <text evidence="2">The sequence shown here is derived from an EMBL/GenBank/DDBJ whole genome shotgun (WGS) entry which is preliminary data.</text>
</comment>
<keyword evidence="3" id="KW-1185">Reference proteome</keyword>
<dbReference type="RefSeq" id="WP_129434711.1">
    <property type="nucleotide sequence ID" value="NZ_SBKO01000001.1"/>
</dbReference>
<evidence type="ECO:0000259" key="1">
    <source>
        <dbReference type="Pfam" id="PF12680"/>
    </source>
</evidence>
<reference evidence="3" key="1">
    <citation type="submission" date="2019-01" db="EMBL/GenBank/DDBJ databases">
        <title>Cytophagaceae bacterium strain CAR-16.</title>
        <authorList>
            <person name="Chen W.-M."/>
        </authorList>
    </citation>
    <scope>NUCLEOTIDE SEQUENCE [LARGE SCALE GENOMIC DNA]</scope>
    <source>
        <strain evidence="3">LLJ-11</strain>
    </source>
</reference>
<evidence type="ECO:0000313" key="3">
    <source>
        <dbReference type="Proteomes" id="UP000290283"/>
    </source>
</evidence>